<dbReference type="Proteomes" id="UP001569414">
    <property type="component" value="Unassembled WGS sequence"/>
</dbReference>
<protein>
    <recommendedName>
        <fullName evidence="4">Spore coat protein U domain-containing protein</fullName>
    </recommendedName>
</protein>
<evidence type="ECO:0000313" key="3">
    <source>
        <dbReference type="Proteomes" id="UP001569414"/>
    </source>
</evidence>
<keyword evidence="3" id="KW-1185">Reference proteome</keyword>
<name>A0ABV4NL99_9GAMM</name>
<dbReference type="EMBL" id="JBGMEL010000005">
    <property type="protein sequence ID" value="MFA0790162.1"/>
    <property type="molecule type" value="Genomic_DNA"/>
</dbReference>
<gene>
    <name evidence="2" type="ORF">ACCI51_06360</name>
</gene>
<feature type="signal peptide" evidence="1">
    <location>
        <begin position="1"/>
        <end position="32"/>
    </location>
</feature>
<reference evidence="2 3" key="1">
    <citation type="submission" date="2024-08" db="EMBL/GenBank/DDBJ databases">
        <authorList>
            <person name="Ishaq N."/>
        </authorList>
    </citation>
    <scope>NUCLEOTIDE SEQUENCE [LARGE SCALE GENOMIC DNA]</scope>
    <source>
        <strain evidence="2 3">JCM 30400</strain>
    </source>
</reference>
<sequence>MKNIKKRYQRISQTWIHTFAGVILMQPFEALAVCTGNTQLRTCNLQGSHTINYEASRKDVDFTLRSNSGGHAQPFAIKVEHASGGNFRLLSDSGEELEVNLTFSYRSRSSTPLYPGQFSQQFPGNLNDINSLLSVNVDPSSPITSSYYHGTFQMEVMQYLNTSSEISQTVNFDIELEVKPSIKIRNLGNIYINGSHFHPGQDIMGYEDFCVDGKGFSSYLVSLSSRNGISSDFKGTTMFQLSNPMDSLPYAASFTDDMNQTKSTRTLNSGHTRATLTNNHRPGACLTDNARLIVSIPAGSWEQARGSYYTDVLTVTVTSQ</sequence>
<evidence type="ECO:0000256" key="1">
    <source>
        <dbReference type="SAM" id="SignalP"/>
    </source>
</evidence>
<evidence type="ECO:0008006" key="4">
    <source>
        <dbReference type="Google" id="ProtNLM"/>
    </source>
</evidence>
<keyword evidence="1" id="KW-0732">Signal</keyword>
<proteinExistence type="predicted"/>
<evidence type="ECO:0000313" key="2">
    <source>
        <dbReference type="EMBL" id="MFA0790162.1"/>
    </source>
</evidence>
<feature type="chain" id="PRO_5047105252" description="Spore coat protein U domain-containing protein" evidence="1">
    <location>
        <begin position="33"/>
        <end position="320"/>
    </location>
</feature>
<comment type="caution">
    <text evidence="2">The sequence shown here is derived from an EMBL/GenBank/DDBJ whole genome shotgun (WGS) entry which is preliminary data.</text>
</comment>
<organism evidence="2 3">
    <name type="scientific">Microbulbifer echini</name>
    <dbReference type="NCBI Taxonomy" id="1529067"/>
    <lineage>
        <taxon>Bacteria</taxon>
        <taxon>Pseudomonadati</taxon>
        <taxon>Pseudomonadota</taxon>
        <taxon>Gammaproteobacteria</taxon>
        <taxon>Cellvibrionales</taxon>
        <taxon>Microbulbiferaceae</taxon>
        <taxon>Microbulbifer</taxon>
    </lineage>
</organism>
<dbReference type="RefSeq" id="WP_371843001.1">
    <property type="nucleotide sequence ID" value="NZ_JBGMEL010000005.1"/>
</dbReference>
<accession>A0ABV4NL99</accession>